<dbReference type="Proteomes" id="UP000273977">
    <property type="component" value="Unassembled WGS sequence"/>
</dbReference>
<dbReference type="GO" id="GO:0016020">
    <property type="term" value="C:membrane"/>
    <property type="evidence" value="ECO:0007669"/>
    <property type="project" value="UniProtKB-SubCell"/>
</dbReference>
<dbReference type="Pfam" id="PF12698">
    <property type="entry name" value="ABC2_membrane_3"/>
    <property type="match status" value="1"/>
</dbReference>
<evidence type="ECO:0000256" key="3">
    <source>
        <dbReference type="ARBA" id="ARBA00022989"/>
    </source>
</evidence>
<keyword evidence="8" id="KW-1185">Reference proteome</keyword>
<feature type="transmembrane region" description="Helical" evidence="5">
    <location>
        <begin position="261"/>
        <end position="288"/>
    </location>
</feature>
<protein>
    <submittedName>
        <fullName evidence="7">ABC transporter permease</fullName>
    </submittedName>
</protein>
<dbReference type="EMBL" id="RKMG01000024">
    <property type="protein sequence ID" value="RPA58451.1"/>
    <property type="molecule type" value="Genomic_DNA"/>
</dbReference>
<comment type="subcellular location">
    <subcellularLocation>
        <location evidence="1">Membrane</location>
        <topology evidence="1">Multi-pass membrane protein</topology>
    </subcellularLocation>
</comment>
<dbReference type="InterPro" id="IPR013525">
    <property type="entry name" value="ABC2_TM"/>
</dbReference>
<feature type="transmembrane region" description="Helical" evidence="5">
    <location>
        <begin position="20"/>
        <end position="38"/>
    </location>
</feature>
<feature type="domain" description="ABC-2 type transporter transmembrane" evidence="6">
    <location>
        <begin position="20"/>
        <end position="406"/>
    </location>
</feature>
<accession>A0A3N4GH60</accession>
<evidence type="ECO:0000313" key="8">
    <source>
        <dbReference type="Proteomes" id="UP000273977"/>
    </source>
</evidence>
<dbReference type="GO" id="GO:0140359">
    <property type="term" value="F:ABC-type transporter activity"/>
    <property type="evidence" value="ECO:0007669"/>
    <property type="project" value="InterPro"/>
</dbReference>
<dbReference type="OrthoDB" id="9771731at2"/>
<feature type="transmembrane region" description="Helical" evidence="5">
    <location>
        <begin position="300"/>
        <end position="320"/>
    </location>
</feature>
<feature type="transmembrane region" description="Helical" evidence="5">
    <location>
        <begin position="219"/>
        <end position="240"/>
    </location>
</feature>
<evidence type="ECO:0000259" key="6">
    <source>
        <dbReference type="Pfam" id="PF12698"/>
    </source>
</evidence>
<feature type="transmembrane region" description="Helical" evidence="5">
    <location>
        <begin position="391"/>
        <end position="409"/>
    </location>
</feature>
<evidence type="ECO:0000313" key="7">
    <source>
        <dbReference type="EMBL" id="RPA58451.1"/>
    </source>
</evidence>
<dbReference type="RefSeq" id="WP_123780735.1">
    <property type="nucleotide sequence ID" value="NZ_RKMG01000024.1"/>
</dbReference>
<proteinExistence type="predicted"/>
<keyword evidence="2 5" id="KW-0812">Transmembrane</keyword>
<reference evidence="7 8" key="1">
    <citation type="submission" date="2018-11" db="EMBL/GenBank/DDBJ databases">
        <title>Aerococcus sp. SJQ22, whole genome shotgun sequence.</title>
        <authorList>
            <person name="Sun L."/>
            <person name="Gao X."/>
            <person name="Chen W."/>
            <person name="Huang K."/>
        </authorList>
    </citation>
    <scope>NUCLEOTIDE SEQUENCE [LARGE SCALE GENOMIC DNA]</scope>
    <source>
        <strain evidence="7 8">SJQ22</strain>
    </source>
</reference>
<evidence type="ECO:0000256" key="4">
    <source>
        <dbReference type="ARBA" id="ARBA00023136"/>
    </source>
</evidence>
<organism evidence="7 8">
    <name type="scientific">Aerococcus agrisoli</name>
    <dbReference type="NCBI Taxonomy" id="2487350"/>
    <lineage>
        <taxon>Bacteria</taxon>
        <taxon>Bacillati</taxon>
        <taxon>Bacillota</taxon>
        <taxon>Bacilli</taxon>
        <taxon>Lactobacillales</taxon>
        <taxon>Aerococcaceae</taxon>
        <taxon>Aerococcus</taxon>
    </lineage>
</organism>
<name>A0A3N4GH60_9LACT</name>
<gene>
    <name evidence="7" type="ORF">EF384_07335</name>
</gene>
<comment type="caution">
    <text evidence="7">The sequence shown here is derived from an EMBL/GenBank/DDBJ whole genome shotgun (WGS) entry which is preliminary data.</text>
</comment>
<evidence type="ECO:0000256" key="2">
    <source>
        <dbReference type="ARBA" id="ARBA00022692"/>
    </source>
</evidence>
<evidence type="ECO:0000256" key="5">
    <source>
        <dbReference type="SAM" id="Phobius"/>
    </source>
</evidence>
<evidence type="ECO:0000256" key="1">
    <source>
        <dbReference type="ARBA" id="ARBA00004141"/>
    </source>
</evidence>
<keyword evidence="3 5" id="KW-1133">Transmembrane helix</keyword>
<sequence>MFRHSLFYQLKIMLRNRQGLLWGMLFPLAYGLIYMFSFQGMTQETTEFEPIPVAIVFDGDQAQEDSIKELLGNIGEFTTVKNEEVVIPENYINGERASENFPLLFVEAETEDAASQYLNDGIIDQAISPQVDDQGQLNFSFDVTPAAANSINASIVYAILSYFASNTNAFTLLYDGVASLPDPTEAMAEMELKLSNLDLQQDHIVASSRTPGVSPWSNYYYVCLAYVCIYFMALGINLIIENEAKYGVYALRETVSPSKKFTRFFATFFLWEIAALLVVYLLLIIFNLNGVPLGQESGRIIALMTLGTTTGLLLGTALAATFKVSEGLLNVITTIVPLVLAAMSGMMSYELKLWVIDHVPVLNKLNPVALINDAFYYLNNYPTYQQFNQNMSMLVVLALACFIITLVGIRRTDYESL</sequence>
<dbReference type="AlphaFoldDB" id="A0A3N4GH60"/>
<keyword evidence="4 5" id="KW-0472">Membrane</keyword>
<feature type="transmembrane region" description="Helical" evidence="5">
    <location>
        <begin position="327"/>
        <end position="349"/>
    </location>
</feature>